<comment type="caution">
    <text evidence="2">The sequence shown here is derived from an EMBL/GenBank/DDBJ whole genome shotgun (WGS) entry which is preliminary data.</text>
</comment>
<proteinExistence type="predicted"/>
<sequence>MQNALKNKFVVGAILVILLGSLIFFHFKGEEFINSGKKFPMVIPGAVLLKATQDGRISETDDIALKCEDNYTECIENLAPNENSKRICLEAQNNIQNFIEKKSNEISFIAGIKVEISLIFKLNLYGEIEAADNLLLCLNSIRNS</sequence>
<evidence type="ECO:0000256" key="1">
    <source>
        <dbReference type="SAM" id="Phobius"/>
    </source>
</evidence>
<dbReference type="Proteomes" id="UP000226712">
    <property type="component" value="Unassembled WGS sequence"/>
</dbReference>
<keyword evidence="1" id="KW-0472">Membrane</keyword>
<accession>A0A2D6LPM9</accession>
<reference evidence="3" key="1">
    <citation type="submission" date="2017-09" db="EMBL/GenBank/DDBJ databases">
        <title>The Reconstruction of 2,631 Draft Metagenome-Assembled Genomes from the Global Oceans.</title>
        <authorList>
            <person name="Tully B.J."/>
            <person name="Graham E.D."/>
            <person name="Heidelberg J.F."/>
        </authorList>
    </citation>
    <scope>NUCLEOTIDE SEQUENCE [LARGE SCALE GENOMIC DNA]</scope>
</reference>
<evidence type="ECO:0000313" key="3">
    <source>
        <dbReference type="Proteomes" id="UP000226712"/>
    </source>
</evidence>
<evidence type="ECO:0000313" key="2">
    <source>
        <dbReference type="EMBL" id="MAG18137.1"/>
    </source>
</evidence>
<dbReference type="AlphaFoldDB" id="A0A2D6LPM9"/>
<dbReference type="EMBL" id="NZBD01000008">
    <property type="protein sequence ID" value="MAG18137.1"/>
    <property type="molecule type" value="Genomic_DNA"/>
</dbReference>
<name>A0A2D6LPM9_9ARCH</name>
<organism evidence="2 3">
    <name type="scientific">Candidatus Iainarchaeum sp</name>
    <dbReference type="NCBI Taxonomy" id="3101447"/>
    <lineage>
        <taxon>Archaea</taxon>
        <taxon>Candidatus Iainarchaeota</taxon>
        <taxon>Candidatus Iainarchaeia</taxon>
        <taxon>Candidatus Iainarchaeales</taxon>
        <taxon>Candidatus Iainarchaeaceae</taxon>
        <taxon>Candidatus Iainarchaeum</taxon>
    </lineage>
</organism>
<feature type="transmembrane region" description="Helical" evidence="1">
    <location>
        <begin position="9"/>
        <end position="27"/>
    </location>
</feature>
<protein>
    <submittedName>
        <fullName evidence="2">Uncharacterized protein</fullName>
    </submittedName>
</protein>
<keyword evidence="1" id="KW-0812">Transmembrane</keyword>
<keyword evidence="1" id="KW-1133">Transmembrane helix</keyword>
<gene>
    <name evidence="2" type="ORF">CL944_01545</name>
</gene>